<sequence length="324" mass="33685">MLFFENATPADDTFQNPQTAPRLSESNKVLAFSKAPVSGETDGGIINDKWWALRKIGALSAWQFSVSKGAGQTIALVGASCAEHPELEGTSLLEASKDNIRQARVGTCLASIAVSRQAGEIVGSAPSASIFSTAKSGRSFADEIEQAIFRGAGAILVAEGAGLKAADLHAIENAKRRGAVVIVGAGEDDGSEEMPATFVVVAGSNYQDKLWTGSRTGPDIAFAAPAQSVWGAAVGSDAQVCRVDGTAGAAALVAGVCALWRAHHGDDVLSDFVKNRSISIHDLFQSAVGKTARCPNHWDEENCGAGIIDANALLRLPLDIILQS</sequence>
<keyword evidence="5" id="KW-1185">Reference proteome</keyword>
<dbReference type="SUPFAM" id="SSF52743">
    <property type="entry name" value="Subtilisin-like"/>
    <property type="match status" value="1"/>
</dbReference>
<name>A0ABW3FE70_9HYPH</name>
<accession>A0ABW3FE70</accession>
<dbReference type="Proteomes" id="UP001597101">
    <property type="component" value="Unassembled WGS sequence"/>
</dbReference>
<proteinExistence type="inferred from homology"/>
<organism evidence="4 5">
    <name type="scientific">Pseudahrensia aquimaris</name>
    <dbReference type="NCBI Taxonomy" id="744461"/>
    <lineage>
        <taxon>Bacteria</taxon>
        <taxon>Pseudomonadati</taxon>
        <taxon>Pseudomonadota</taxon>
        <taxon>Alphaproteobacteria</taxon>
        <taxon>Hyphomicrobiales</taxon>
        <taxon>Ahrensiaceae</taxon>
        <taxon>Pseudahrensia</taxon>
    </lineage>
</organism>
<dbReference type="Pfam" id="PF00082">
    <property type="entry name" value="Peptidase_S8"/>
    <property type="match status" value="1"/>
</dbReference>
<dbReference type="RefSeq" id="WP_377211923.1">
    <property type="nucleotide sequence ID" value="NZ_JBHTJV010000003.1"/>
</dbReference>
<comment type="caution">
    <text evidence="1">Lacks conserved residue(s) required for the propagation of feature annotation.</text>
</comment>
<reference evidence="5" key="1">
    <citation type="journal article" date="2019" name="Int. J. Syst. Evol. Microbiol.">
        <title>The Global Catalogue of Microorganisms (GCM) 10K type strain sequencing project: providing services to taxonomists for standard genome sequencing and annotation.</title>
        <authorList>
            <consortium name="The Broad Institute Genomics Platform"/>
            <consortium name="The Broad Institute Genome Sequencing Center for Infectious Disease"/>
            <person name="Wu L."/>
            <person name="Ma J."/>
        </authorList>
    </citation>
    <scope>NUCLEOTIDE SEQUENCE [LARGE SCALE GENOMIC DNA]</scope>
    <source>
        <strain evidence="5">CCUG 60023</strain>
    </source>
</reference>
<dbReference type="EMBL" id="JBHTJV010000003">
    <property type="protein sequence ID" value="MFD0916088.1"/>
    <property type="molecule type" value="Genomic_DNA"/>
</dbReference>
<evidence type="ECO:0000313" key="4">
    <source>
        <dbReference type="EMBL" id="MFD0916088.1"/>
    </source>
</evidence>
<comment type="caution">
    <text evidence="4">The sequence shown here is derived from an EMBL/GenBank/DDBJ whole genome shotgun (WGS) entry which is preliminary data.</text>
</comment>
<evidence type="ECO:0000259" key="3">
    <source>
        <dbReference type="Pfam" id="PF00082"/>
    </source>
</evidence>
<dbReference type="InterPro" id="IPR000209">
    <property type="entry name" value="Peptidase_S8/S53_dom"/>
</dbReference>
<gene>
    <name evidence="4" type="ORF">ACFQ14_06675</name>
</gene>
<dbReference type="PROSITE" id="PS51892">
    <property type="entry name" value="SUBTILASE"/>
    <property type="match status" value="1"/>
</dbReference>
<feature type="region of interest" description="Disordered" evidence="2">
    <location>
        <begin position="1"/>
        <end position="20"/>
    </location>
</feature>
<protein>
    <submittedName>
        <fullName evidence="4">S8 family serine peptidase</fullName>
    </submittedName>
</protein>
<evidence type="ECO:0000313" key="5">
    <source>
        <dbReference type="Proteomes" id="UP001597101"/>
    </source>
</evidence>
<feature type="domain" description="Peptidase S8/S53" evidence="3">
    <location>
        <begin position="106"/>
        <end position="264"/>
    </location>
</feature>
<evidence type="ECO:0000256" key="2">
    <source>
        <dbReference type="SAM" id="MobiDB-lite"/>
    </source>
</evidence>
<dbReference type="InterPro" id="IPR036852">
    <property type="entry name" value="Peptidase_S8/S53_dom_sf"/>
</dbReference>
<comment type="similarity">
    <text evidence="1">Belongs to the peptidase S8 family.</text>
</comment>
<evidence type="ECO:0000256" key="1">
    <source>
        <dbReference type="PROSITE-ProRule" id="PRU01240"/>
    </source>
</evidence>
<dbReference type="Gene3D" id="3.40.50.200">
    <property type="entry name" value="Peptidase S8/S53 domain"/>
    <property type="match status" value="1"/>
</dbReference>